<comment type="similarity">
    <text evidence="5">Belongs to the FlgI family.</text>
</comment>
<evidence type="ECO:0000313" key="6">
    <source>
        <dbReference type="EMBL" id="RDU65748.1"/>
    </source>
</evidence>
<dbReference type="InterPro" id="IPR001782">
    <property type="entry name" value="Flag_FlgI"/>
</dbReference>
<dbReference type="NCBIfam" id="NF003676">
    <property type="entry name" value="PRK05303.1"/>
    <property type="match status" value="1"/>
</dbReference>
<evidence type="ECO:0000256" key="3">
    <source>
        <dbReference type="ARBA" id="ARBA00022729"/>
    </source>
</evidence>
<dbReference type="PROSITE" id="PS51257">
    <property type="entry name" value="PROKAR_LIPOPROTEIN"/>
    <property type="match status" value="1"/>
</dbReference>
<dbReference type="OrthoDB" id="9786431at2"/>
<dbReference type="GO" id="GO:0009428">
    <property type="term" value="C:bacterial-type flagellum basal body, distal rod, P ring"/>
    <property type="evidence" value="ECO:0007669"/>
    <property type="project" value="InterPro"/>
</dbReference>
<dbReference type="GO" id="GO:0005198">
    <property type="term" value="F:structural molecule activity"/>
    <property type="evidence" value="ECO:0007669"/>
    <property type="project" value="InterPro"/>
</dbReference>
<dbReference type="PANTHER" id="PTHR30381">
    <property type="entry name" value="FLAGELLAR P-RING PERIPLASMIC PROTEIN FLGI"/>
    <property type="match status" value="1"/>
</dbReference>
<dbReference type="HAMAP" id="MF_00416">
    <property type="entry name" value="FlgI"/>
    <property type="match status" value="1"/>
</dbReference>
<protein>
    <recommendedName>
        <fullName evidence="5">Flagellar P-ring protein</fullName>
    </recommendedName>
    <alternativeName>
        <fullName evidence="5">Basal body P-ring protein</fullName>
    </alternativeName>
</protein>
<dbReference type="PANTHER" id="PTHR30381:SF0">
    <property type="entry name" value="FLAGELLAR P-RING PROTEIN"/>
    <property type="match status" value="1"/>
</dbReference>
<dbReference type="PRINTS" id="PR01010">
    <property type="entry name" value="FLGPRINGFLGI"/>
</dbReference>
<dbReference type="Proteomes" id="UP000256514">
    <property type="component" value="Unassembled WGS sequence"/>
</dbReference>
<comment type="caution">
    <text evidence="6">The sequence shown here is derived from an EMBL/GenBank/DDBJ whole genome shotgun (WGS) entry which is preliminary data.</text>
</comment>
<keyword evidence="3" id="KW-0732">Signal</keyword>
<keyword evidence="6" id="KW-0282">Flagellum</keyword>
<comment type="function">
    <text evidence="1 5">Assembles around the rod to form the L-ring and probably protects the motor/basal body from shearing forces during rotation.</text>
</comment>
<organism evidence="6 7">
    <name type="scientific">Helicobacter equorum</name>
    <dbReference type="NCBI Taxonomy" id="361872"/>
    <lineage>
        <taxon>Bacteria</taxon>
        <taxon>Pseudomonadati</taxon>
        <taxon>Campylobacterota</taxon>
        <taxon>Epsilonproteobacteria</taxon>
        <taxon>Campylobacterales</taxon>
        <taxon>Helicobacteraceae</taxon>
        <taxon>Helicobacter</taxon>
    </lineage>
</organism>
<evidence type="ECO:0000313" key="7">
    <source>
        <dbReference type="Proteomes" id="UP000256514"/>
    </source>
</evidence>
<evidence type="ECO:0000256" key="2">
    <source>
        <dbReference type="ARBA" id="ARBA00004117"/>
    </source>
</evidence>
<dbReference type="Pfam" id="PF02119">
    <property type="entry name" value="FlgI"/>
    <property type="match status" value="1"/>
</dbReference>
<keyword evidence="4 5" id="KW-0975">Bacterial flagellum</keyword>
<keyword evidence="6" id="KW-0969">Cilium</keyword>
<sequence>MKKYLAIYIFGFSISCLSFVWAQKVSDLAQIVGIRENSLVGYGLVIGLNGTGDKNGSKFTMQSMANMLESMNVKVSANDIKSKNVAAVMVTANMPAFARAGDKIDIQVSSIGDAKSINGGTLVLTPLSAVDGNIYALAQGAITLGESNNALSGTLINGATIEREVSYNISAQDSATLSLKKSDLQNAVKIQQTLNETFNANVALALDSRTIKLQKPQPMSMVEFLALVEEVEIDYIQKQKVIIDEKSGTIVAGLGITIEPIVVTHGDLTLKISDEIQSDPEALNIGDDVSISKAQNVLATNGKKPTIANVVRALQKIGASPKNIISILETMKKSGAITADIVVM</sequence>
<dbReference type="GO" id="GO:0030288">
    <property type="term" value="C:outer membrane-bounded periplasmic space"/>
    <property type="evidence" value="ECO:0007669"/>
    <property type="project" value="InterPro"/>
</dbReference>
<dbReference type="AlphaFoldDB" id="A0A3D8IKN7"/>
<keyword evidence="7" id="KW-1185">Reference proteome</keyword>
<name>A0A3D8IKN7_9HELI</name>
<comment type="subcellular location">
    <subcellularLocation>
        <location evidence="2 5">Bacterial flagellum basal body</location>
    </subcellularLocation>
</comment>
<dbReference type="GO" id="GO:0071973">
    <property type="term" value="P:bacterial-type flagellum-dependent cell motility"/>
    <property type="evidence" value="ECO:0007669"/>
    <property type="project" value="InterPro"/>
</dbReference>
<evidence type="ECO:0000256" key="5">
    <source>
        <dbReference type="HAMAP-Rule" id="MF_00416"/>
    </source>
</evidence>
<dbReference type="EMBL" id="NXLT01000012">
    <property type="protein sequence ID" value="RDU65748.1"/>
    <property type="molecule type" value="Genomic_DNA"/>
</dbReference>
<dbReference type="RefSeq" id="WP_115571664.1">
    <property type="nucleotide sequence ID" value="NZ_NXLT01000012.1"/>
</dbReference>
<accession>A0A3D8IKN7</accession>
<reference evidence="6 7" key="1">
    <citation type="submission" date="2018-04" db="EMBL/GenBank/DDBJ databases">
        <title>Novel Campyloabacter and Helicobacter Species and Strains.</title>
        <authorList>
            <person name="Mannion A.J."/>
            <person name="Shen Z."/>
            <person name="Fox J.G."/>
        </authorList>
    </citation>
    <scope>NUCLEOTIDE SEQUENCE [LARGE SCALE GENOMIC DNA]</scope>
    <source>
        <strain evidence="6 7">MIT 12-6600</strain>
    </source>
</reference>
<gene>
    <name evidence="5" type="primary">flgI</name>
    <name evidence="6" type="ORF">CQA54_08550</name>
</gene>
<comment type="subunit">
    <text evidence="5">The basal body constitutes a major portion of the flagellar organelle and consists of four rings (L,P,S, and M) mounted on a central rod.</text>
</comment>
<proteinExistence type="inferred from homology"/>
<evidence type="ECO:0000256" key="4">
    <source>
        <dbReference type="ARBA" id="ARBA00023143"/>
    </source>
</evidence>
<evidence type="ECO:0000256" key="1">
    <source>
        <dbReference type="ARBA" id="ARBA00002591"/>
    </source>
</evidence>
<keyword evidence="6" id="KW-0966">Cell projection</keyword>